<evidence type="ECO:0000313" key="2">
    <source>
        <dbReference type="Proteomes" id="UP000426444"/>
    </source>
</evidence>
<dbReference type="InterPro" id="IPR029058">
    <property type="entry name" value="AB_hydrolase_fold"/>
</dbReference>
<dbReference type="Pfam" id="PF01674">
    <property type="entry name" value="Lipase_2"/>
    <property type="match status" value="1"/>
</dbReference>
<accession>A0A6I6DBF5</accession>
<organism evidence="1 2">
    <name type="scientific">Candidatus Syntrophocurvum alkaliphilum</name>
    <dbReference type="NCBI Taxonomy" id="2293317"/>
    <lineage>
        <taxon>Bacteria</taxon>
        <taxon>Bacillati</taxon>
        <taxon>Bacillota</taxon>
        <taxon>Clostridia</taxon>
        <taxon>Eubacteriales</taxon>
        <taxon>Syntrophomonadaceae</taxon>
        <taxon>Candidatus Syntrophocurvum</taxon>
    </lineage>
</organism>
<dbReference type="AlphaFoldDB" id="A0A6I6DBF5"/>
<dbReference type="Gene3D" id="3.40.50.1820">
    <property type="entry name" value="alpha/beta hydrolase"/>
    <property type="match status" value="1"/>
</dbReference>
<dbReference type="PANTHER" id="PTHR37946:SF1">
    <property type="entry name" value="SLL1969 PROTEIN"/>
    <property type="match status" value="1"/>
</dbReference>
<sequence>MFNLLLSKNLFNMDLLEVTPNVYPTIDVGLVNSSRYWDKVELCSVPALSGIKEPFCTVNKHIDSDIVKCFGTDEPEADNYILHYSSGWNTNRNKYPLLLVHGAGLDANSYTNLYGLGFEGLQQKLVKLGYRVFAITFSHSHGNNFYQAEQLCAAINKIKKETKCEQVDIVAHSKGGIPVQIYLSSLGYNSYQGDVRSYLMLGTPNYGIDYLFRNPLLNYFIYTLGANGVIVWDKIMSFATVLDVTERSIYKEGYFPGQAQIAYRWDETYPLDTLQQDWWTTYYGGSGLLGNSQGIDKAIRDGGFLIKRLNNKGLEPGINIATLAGNNVFEGVAFNVSGPSDGLVFIDSALYTDGMTKRGAKLLDKTILPLNHMELLYDNRVARWIDMQLSNK</sequence>
<protein>
    <submittedName>
        <fullName evidence="1">Uncharacterized protein</fullName>
    </submittedName>
</protein>
<reference evidence="2" key="1">
    <citation type="journal article" date="2019" name="Microbiology">
        <title>Complete Genome Sequence of an Uncultured Bacterium of the Candidate Phylum Bipolaricaulota.</title>
        <authorList>
            <person name="Kadnikov V.V."/>
            <person name="Mardanov A.V."/>
            <person name="Beletsky A.V."/>
            <person name="Frank Y.A."/>
            <person name="Karnachuk O.V."/>
            <person name="Ravin N.V."/>
        </authorList>
    </citation>
    <scope>NUCLEOTIDE SEQUENCE [LARGE SCALE GENOMIC DNA]</scope>
</reference>
<dbReference type="PANTHER" id="PTHR37946">
    <property type="entry name" value="SLL1969 PROTEIN"/>
    <property type="match status" value="1"/>
</dbReference>
<dbReference type="GO" id="GO:0016787">
    <property type="term" value="F:hydrolase activity"/>
    <property type="evidence" value="ECO:0007669"/>
    <property type="project" value="InterPro"/>
</dbReference>
<dbReference type="InterPro" id="IPR002918">
    <property type="entry name" value="Lipase_EstA/Esterase_EstB"/>
</dbReference>
<gene>
    <name evidence="1" type="ORF">SYNTR_0211</name>
</gene>
<dbReference type="KEGG" id="salq:SYNTR_0211"/>
<dbReference type="Proteomes" id="UP000426444">
    <property type="component" value="Chromosome"/>
</dbReference>
<evidence type="ECO:0000313" key="1">
    <source>
        <dbReference type="EMBL" id="QGT98804.1"/>
    </source>
</evidence>
<dbReference type="EMBL" id="CP046457">
    <property type="protein sequence ID" value="QGT98804.1"/>
    <property type="molecule type" value="Genomic_DNA"/>
</dbReference>
<name>A0A6I6DBF5_9FIRM</name>
<proteinExistence type="predicted"/>
<keyword evidence="2" id="KW-1185">Reference proteome</keyword>
<dbReference type="GO" id="GO:0016042">
    <property type="term" value="P:lipid catabolic process"/>
    <property type="evidence" value="ECO:0007669"/>
    <property type="project" value="InterPro"/>
</dbReference>
<dbReference type="SUPFAM" id="SSF53474">
    <property type="entry name" value="alpha/beta-Hydrolases"/>
    <property type="match status" value="1"/>
</dbReference>